<dbReference type="Gene3D" id="3.90.700.10">
    <property type="entry name" value="Succinate dehydrogenase/fumarate reductase flavoprotein, catalytic domain"/>
    <property type="match status" value="1"/>
</dbReference>
<evidence type="ECO:0000256" key="3">
    <source>
        <dbReference type="ARBA" id="ARBA00008562"/>
    </source>
</evidence>
<name>A0ABX3CQ40_9BACI</name>
<keyword evidence="9" id="KW-0560">Oxidoreductase</keyword>
<dbReference type="InterPro" id="IPR015939">
    <property type="entry name" value="Fum_Rdtase/Succ_DH_flav-like_C"/>
</dbReference>
<comment type="catalytic activity">
    <reaction evidence="11">
        <text>L-aspartate + O2 = iminosuccinate + H2O2</text>
        <dbReference type="Rhea" id="RHEA:25876"/>
        <dbReference type="ChEBI" id="CHEBI:15379"/>
        <dbReference type="ChEBI" id="CHEBI:16240"/>
        <dbReference type="ChEBI" id="CHEBI:29991"/>
        <dbReference type="ChEBI" id="CHEBI:77875"/>
        <dbReference type="EC" id="1.4.3.16"/>
    </reaction>
    <physiologicalReaction direction="left-to-right" evidence="11">
        <dbReference type="Rhea" id="RHEA:25877"/>
    </physiologicalReaction>
</comment>
<dbReference type="Pfam" id="PF02910">
    <property type="entry name" value="Succ_DH_flav_C"/>
    <property type="match status" value="1"/>
</dbReference>
<organism evidence="14 15">
    <name type="scientific">Cytobacillus oceanisediminis</name>
    <dbReference type="NCBI Taxonomy" id="665099"/>
    <lineage>
        <taxon>Bacteria</taxon>
        <taxon>Bacillati</taxon>
        <taxon>Bacillota</taxon>
        <taxon>Bacilli</taxon>
        <taxon>Bacillales</taxon>
        <taxon>Bacillaceae</taxon>
        <taxon>Cytobacillus</taxon>
    </lineage>
</organism>
<dbReference type="Proteomes" id="UP000180194">
    <property type="component" value="Unassembled WGS sequence"/>
</dbReference>
<evidence type="ECO:0000256" key="8">
    <source>
        <dbReference type="ARBA" id="ARBA00022827"/>
    </source>
</evidence>
<dbReference type="SUPFAM" id="SSF46977">
    <property type="entry name" value="Succinate dehydrogenase/fumarate reductase flavoprotein C-terminal domain"/>
    <property type="match status" value="1"/>
</dbReference>
<dbReference type="Gene3D" id="1.20.58.100">
    <property type="entry name" value="Fumarate reductase/succinate dehydrogenase flavoprotein-like, C-terminal domain"/>
    <property type="match status" value="1"/>
</dbReference>
<feature type="domain" description="Fumarate reductase/succinate dehydrogenase flavoprotein-like C-terminal" evidence="13">
    <location>
        <begin position="151"/>
        <end position="217"/>
    </location>
</feature>
<evidence type="ECO:0000256" key="11">
    <source>
        <dbReference type="ARBA" id="ARBA00048305"/>
    </source>
</evidence>
<dbReference type="InterPro" id="IPR005288">
    <property type="entry name" value="NadB"/>
</dbReference>
<dbReference type="InterPro" id="IPR003953">
    <property type="entry name" value="FAD-dep_OxRdtase_2_FAD-bd"/>
</dbReference>
<evidence type="ECO:0000313" key="15">
    <source>
        <dbReference type="Proteomes" id="UP000180194"/>
    </source>
</evidence>
<comment type="pathway">
    <text evidence="2">Cofactor biosynthesis; NAD(+) biosynthesis; iminoaspartate from L-aspartate (oxidase route): step 1/1.</text>
</comment>
<dbReference type="Gene3D" id="3.50.50.60">
    <property type="entry name" value="FAD/NAD(P)-binding domain"/>
    <property type="match status" value="1"/>
</dbReference>
<evidence type="ECO:0000256" key="2">
    <source>
        <dbReference type="ARBA" id="ARBA00004950"/>
    </source>
</evidence>
<evidence type="ECO:0000256" key="1">
    <source>
        <dbReference type="ARBA" id="ARBA00001974"/>
    </source>
</evidence>
<dbReference type="EC" id="1.4.3.16" evidence="4"/>
<reference evidence="14 15" key="1">
    <citation type="submission" date="2016-07" db="EMBL/GenBank/DDBJ databases">
        <title>Bacillus oceanisediminis whole genome.</title>
        <authorList>
            <person name="Pal Y."/>
            <person name="Verma A."/>
            <person name="Mual P."/>
            <person name="Srinivasan K."/>
        </authorList>
    </citation>
    <scope>NUCLEOTIDE SEQUENCE [LARGE SCALE GENOMIC DNA]</scope>
    <source>
        <strain evidence="14 15">Bhandara28</strain>
    </source>
</reference>
<evidence type="ECO:0000256" key="4">
    <source>
        <dbReference type="ARBA" id="ARBA00012173"/>
    </source>
</evidence>
<proteinExistence type="inferred from homology"/>
<keyword evidence="8" id="KW-0274">FAD</keyword>
<dbReference type="Pfam" id="PF00890">
    <property type="entry name" value="FAD_binding_2"/>
    <property type="match status" value="1"/>
</dbReference>
<keyword evidence="15" id="KW-1185">Reference proteome</keyword>
<dbReference type="InterPro" id="IPR027477">
    <property type="entry name" value="Succ_DH/fumarate_Rdtase_cat_sf"/>
</dbReference>
<sequence>MEKYPKKELETRDILSYAMFKENKVLIDFSKVAEEVLKRDSPYLYRLRLKGHQGEWIMSPVQHYCMGGVQTDEWGRTNIPRLYACGEVTGGLHGANRLGGGALTESLVFGRRTGRVAVQENSMGNISDIFDYGINELINNSSTIDEAEAIKKVKEIMWKKVGIERSSQSLQEAADDLNQIALNLENESSIQALQSRDKVRSAWASAFAAASRKESRGHTNFRILRKKRRNGKAKTEFKKQAFNMLLELRKLKCLKDERGRLHEKHYL</sequence>
<comment type="cofactor">
    <cofactor evidence="1">
        <name>FAD</name>
        <dbReference type="ChEBI" id="CHEBI:57692"/>
    </cofactor>
</comment>
<dbReference type="RefSeq" id="WP_034297121.1">
    <property type="nucleotide sequence ID" value="NZ_CP062790.1"/>
</dbReference>
<protein>
    <recommendedName>
        <fullName evidence="5">L-aspartate oxidase</fullName>
        <ecNumber evidence="4">1.4.3.16</ecNumber>
    </recommendedName>
    <alternativeName>
        <fullName evidence="10">Quinolinate synthase B</fullName>
    </alternativeName>
</protein>
<comment type="similarity">
    <text evidence="3">Belongs to the FAD-dependent oxidoreductase 2 family. NadB subfamily.</text>
</comment>
<evidence type="ECO:0000256" key="10">
    <source>
        <dbReference type="ARBA" id="ARBA00030386"/>
    </source>
</evidence>
<evidence type="ECO:0000256" key="5">
    <source>
        <dbReference type="ARBA" id="ARBA00021901"/>
    </source>
</evidence>
<keyword evidence="6" id="KW-0285">Flavoprotein</keyword>
<evidence type="ECO:0000256" key="6">
    <source>
        <dbReference type="ARBA" id="ARBA00022630"/>
    </source>
</evidence>
<dbReference type="PANTHER" id="PTHR42716:SF2">
    <property type="entry name" value="L-ASPARTATE OXIDASE, CHLOROPLASTIC"/>
    <property type="match status" value="1"/>
</dbReference>
<evidence type="ECO:0000256" key="9">
    <source>
        <dbReference type="ARBA" id="ARBA00023002"/>
    </source>
</evidence>
<evidence type="ECO:0000259" key="12">
    <source>
        <dbReference type="Pfam" id="PF00890"/>
    </source>
</evidence>
<dbReference type="InterPro" id="IPR037099">
    <property type="entry name" value="Fum_R/Succ_DH_flav-like_C_sf"/>
</dbReference>
<evidence type="ECO:0000259" key="13">
    <source>
        <dbReference type="Pfam" id="PF02910"/>
    </source>
</evidence>
<gene>
    <name evidence="14" type="ORF">BBV17_21375</name>
</gene>
<dbReference type="InterPro" id="IPR036188">
    <property type="entry name" value="FAD/NAD-bd_sf"/>
</dbReference>
<comment type="caution">
    <text evidence="14">The sequence shown here is derived from an EMBL/GenBank/DDBJ whole genome shotgun (WGS) entry which is preliminary data.</text>
</comment>
<feature type="domain" description="FAD-dependent oxidoreductase 2 FAD-binding" evidence="12">
    <location>
        <begin position="8"/>
        <end position="103"/>
    </location>
</feature>
<accession>A0ABX3CQ40</accession>
<evidence type="ECO:0000256" key="7">
    <source>
        <dbReference type="ARBA" id="ARBA00022642"/>
    </source>
</evidence>
<dbReference type="PANTHER" id="PTHR42716">
    <property type="entry name" value="L-ASPARTATE OXIDASE"/>
    <property type="match status" value="1"/>
</dbReference>
<dbReference type="SUPFAM" id="SSF51905">
    <property type="entry name" value="FAD/NAD(P)-binding domain"/>
    <property type="match status" value="1"/>
</dbReference>
<keyword evidence="7" id="KW-0662">Pyridine nucleotide biosynthesis</keyword>
<evidence type="ECO:0000313" key="14">
    <source>
        <dbReference type="EMBL" id="OHX46791.1"/>
    </source>
</evidence>
<dbReference type="EMBL" id="MBRJ01000028">
    <property type="protein sequence ID" value="OHX46791.1"/>
    <property type="molecule type" value="Genomic_DNA"/>
</dbReference>